<dbReference type="CDD" id="cd06261">
    <property type="entry name" value="TM_PBP2"/>
    <property type="match status" value="1"/>
</dbReference>
<dbReference type="Pfam" id="PF00528">
    <property type="entry name" value="BPD_transp_1"/>
    <property type="match status" value="1"/>
</dbReference>
<keyword evidence="3" id="KW-1003">Cell membrane</keyword>
<accession>A0A1L8TQI5</accession>
<dbReference type="Proteomes" id="UP000182077">
    <property type="component" value="Unassembled WGS sequence"/>
</dbReference>
<dbReference type="InterPro" id="IPR035906">
    <property type="entry name" value="MetI-like_sf"/>
</dbReference>
<keyword evidence="5 8" id="KW-0812">Transmembrane</keyword>
<sequence>MGKRISFIFLAIIALLIILPLSLLFFWSFNGKWMYPTVFPEQYTLKVLHQMISETNFFPAILNTLVIALGATIGSLLIALPAARYFAFQKKWSQRFVEILIYLPLILPTIAITTSSQILFLRFHLTGSFSGIILIHIYFCLPYAMQILLESYRKMGEGYSITAYTLGAGSLRTFRLVTWPLLRPGIITSASLVFIVSCSQYLPTFFIGGGRIVTLPLLLLPYANNGRLGIASAYSLIFLGCTIVGVFILKMMIGGMNHGRKYS</sequence>
<comment type="similarity">
    <text evidence="8">Belongs to the binding-protein-dependent transport system permease family.</text>
</comment>
<dbReference type="GO" id="GO:0005886">
    <property type="term" value="C:plasma membrane"/>
    <property type="evidence" value="ECO:0007669"/>
    <property type="project" value="UniProtKB-SubCell"/>
</dbReference>
<dbReference type="SUPFAM" id="SSF161098">
    <property type="entry name" value="MetI-like"/>
    <property type="match status" value="1"/>
</dbReference>
<evidence type="ECO:0000256" key="6">
    <source>
        <dbReference type="ARBA" id="ARBA00022989"/>
    </source>
</evidence>
<keyword evidence="4" id="KW-0997">Cell inner membrane</keyword>
<dbReference type="STRING" id="249189.RV04_GL000975"/>
<comment type="subcellular location">
    <subcellularLocation>
        <location evidence="1">Cell inner membrane</location>
        <topology evidence="1">Multi-pass membrane protein</topology>
    </subcellularLocation>
    <subcellularLocation>
        <location evidence="8">Cell membrane</location>
        <topology evidence="8">Multi-pass membrane protein</topology>
    </subcellularLocation>
</comment>
<evidence type="ECO:0000313" key="11">
    <source>
        <dbReference type="Proteomes" id="UP000182077"/>
    </source>
</evidence>
<dbReference type="PANTHER" id="PTHR43357">
    <property type="entry name" value="INNER MEMBRANE ABC TRANSPORTER PERMEASE PROTEIN YDCV"/>
    <property type="match status" value="1"/>
</dbReference>
<name>A0A1L8TQI5_9ENTE</name>
<keyword evidence="6 8" id="KW-1133">Transmembrane helix</keyword>
<evidence type="ECO:0000256" key="2">
    <source>
        <dbReference type="ARBA" id="ARBA00022448"/>
    </source>
</evidence>
<keyword evidence="11" id="KW-1185">Reference proteome</keyword>
<keyword evidence="2 8" id="KW-0813">Transport</keyword>
<dbReference type="InterPro" id="IPR000515">
    <property type="entry name" value="MetI-like"/>
</dbReference>
<dbReference type="EMBL" id="JXKQ01000002">
    <property type="protein sequence ID" value="OJG46547.1"/>
    <property type="molecule type" value="Genomic_DNA"/>
</dbReference>
<protein>
    <recommendedName>
        <fullName evidence="9">ABC transmembrane type-1 domain-containing protein</fullName>
    </recommendedName>
</protein>
<evidence type="ECO:0000256" key="5">
    <source>
        <dbReference type="ARBA" id="ARBA00022692"/>
    </source>
</evidence>
<feature type="transmembrane region" description="Helical" evidence="8">
    <location>
        <begin position="7"/>
        <end position="29"/>
    </location>
</feature>
<dbReference type="PROSITE" id="PS50928">
    <property type="entry name" value="ABC_TM1"/>
    <property type="match status" value="1"/>
</dbReference>
<dbReference type="GO" id="GO:0055085">
    <property type="term" value="P:transmembrane transport"/>
    <property type="evidence" value="ECO:0007669"/>
    <property type="project" value="InterPro"/>
</dbReference>
<evidence type="ECO:0000256" key="7">
    <source>
        <dbReference type="ARBA" id="ARBA00023136"/>
    </source>
</evidence>
<keyword evidence="7 8" id="KW-0472">Membrane</keyword>
<feature type="transmembrane region" description="Helical" evidence="8">
    <location>
        <begin position="126"/>
        <end position="145"/>
    </location>
</feature>
<proteinExistence type="inferred from homology"/>
<dbReference type="AlphaFoldDB" id="A0A1L8TQI5"/>
<feature type="transmembrane region" description="Helical" evidence="8">
    <location>
        <begin position="185"/>
        <end position="208"/>
    </location>
</feature>
<dbReference type="Gene3D" id="1.10.3720.10">
    <property type="entry name" value="MetI-like"/>
    <property type="match status" value="1"/>
</dbReference>
<evidence type="ECO:0000259" key="9">
    <source>
        <dbReference type="PROSITE" id="PS50928"/>
    </source>
</evidence>
<reference evidence="10 11" key="1">
    <citation type="submission" date="2014-12" db="EMBL/GenBank/DDBJ databases">
        <title>Draft genome sequences of 29 type strains of Enterococci.</title>
        <authorList>
            <person name="Zhong Z."/>
            <person name="Sun Z."/>
            <person name="Liu W."/>
            <person name="Zhang W."/>
            <person name="Zhang H."/>
        </authorList>
    </citation>
    <scope>NUCLEOTIDE SEQUENCE [LARGE SCALE GENOMIC DNA]</scope>
    <source>
        <strain evidence="10 11">DSM 17122</strain>
    </source>
</reference>
<evidence type="ECO:0000313" key="10">
    <source>
        <dbReference type="EMBL" id="OJG46547.1"/>
    </source>
</evidence>
<comment type="caution">
    <text evidence="10">The sequence shown here is derived from an EMBL/GenBank/DDBJ whole genome shotgun (WGS) entry which is preliminary data.</text>
</comment>
<feature type="transmembrane region" description="Helical" evidence="8">
    <location>
        <begin position="99"/>
        <end position="120"/>
    </location>
</feature>
<gene>
    <name evidence="10" type="ORF">RV04_GL000975</name>
</gene>
<organism evidence="10 11">
    <name type="scientific">Enterococcus hermanniensis</name>
    <dbReference type="NCBI Taxonomy" id="249189"/>
    <lineage>
        <taxon>Bacteria</taxon>
        <taxon>Bacillati</taxon>
        <taxon>Bacillota</taxon>
        <taxon>Bacilli</taxon>
        <taxon>Lactobacillales</taxon>
        <taxon>Enterococcaceae</taxon>
        <taxon>Enterococcus</taxon>
    </lineage>
</organism>
<evidence type="ECO:0000256" key="1">
    <source>
        <dbReference type="ARBA" id="ARBA00004429"/>
    </source>
</evidence>
<evidence type="ECO:0000256" key="3">
    <source>
        <dbReference type="ARBA" id="ARBA00022475"/>
    </source>
</evidence>
<evidence type="ECO:0000256" key="8">
    <source>
        <dbReference type="RuleBase" id="RU363032"/>
    </source>
</evidence>
<dbReference type="PANTHER" id="PTHR43357:SF4">
    <property type="entry name" value="INNER MEMBRANE ABC TRANSPORTER PERMEASE PROTEIN YDCV"/>
    <property type="match status" value="1"/>
</dbReference>
<feature type="domain" description="ABC transmembrane type-1" evidence="9">
    <location>
        <begin position="61"/>
        <end position="249"/>
    </location>
</feature>
<feature type="transmembrane region" description="Helical" evidence="8">
    <location>
        <begin position="60"/>
        <end position="87"/>
    </location>
</feature>
<feature type="transmembrane region" description="Helical" evidence="8">
    <location>
        <begin position="228"/>
        <end position="253"/>
    </location>
</feature>
<evidence type="ECO:0000256" key="4">
    <source>
        <dbReference type="ARBA" id="ARBA00022519"/>
    </source>
</evidence>